<dbReference type="InterPro" id="IPR020471">
    <property type="entry name" value="AKR"/>
</dbReference>
<protein>
    <recommendedName>
        <fullName evidence="2">NADP-dependent oxidoreductase domain-containing protein</fullName>
    </recommendedName>
</protein>
<evidence type="ECO:0000313" key="4">
    <source>
        <dbReference type="Proteomes" id="UP001166286"/>
    </source>
</evidence>
<dbReference type="PANTHER" id="PTHR43364">
    <property type="entry name" value="NADH-SPECIFIC METHYLGLYOXAL REDUCTASE-RELATED"/>
    <property type="match status" value="1"/>
</dbReference>
<dbReference type="EMBL" id="JAFEKC020000003">
    <property type="protein sequence ID" value="KAK0515541.1"/>
    <property type="molecule type" value="Genomic_DNA"/>
</dbReference>
<organism evidence="3 4">
    <name type="scientific">Cladonia borealis</name>
    <dbReference type="NCBI Taxonomy" id="184061"/>
    <lineage>
        <taxon>Eukaryota</taxon>
        <taxon>Fungi</taxon>
        <taxon>Dikarya</taxon>
        <taxon>Ascomycota</taxon>
        <taxon>Pezizomycotina</taxon>
        <taxon>Lecanoromycetes</taxon>
        <taxon>OSLEUM clade</taxon>
        <taxon>Lecanoromycetidae</taxon>
        <taxon>Lecanorales</taxon>
        <taxon>Lecanorineae</taxon>
        <taxon>Cladoniaceae</taxon>
        <taxon>Cladonia</taxon>
    </lineage>
</organism>
<dbReference type="PANTHER" id="PTHR43364:SF4">
    <property type="entry name" value="NAD(P)-LINKED OXIDOREDUCTASE SUPERFAMILY PROTEIN"/>
    <property type="match status" value="1"/>
</dbReference>
<dbReference type="InterPro" id="IPR036812">
    <property type="entry name" value="NAD(P)_OxRdtase_dom_sf"/>
</dbReference>
<accession>A0AA39R8R0</accession>
<dbReference type="GO" id="GO:0016491">
    <property type="term" value="F:oxidoreductase activity"/>
    <property type="evidence" value="ECO:0007669"/>
    <property type="project" value="UniProtKB-KW"/>
</dbReference>
<dbReference type="PRINTS" id="PR00069">
    <property type="entry name" value="ALDKETRDTASE"/>
</dbReference>
<evidence type="ECO:0000259" key="2">
    <source>
        <dbReference type="Pfam" id="PF00248"/>
    </source>
</evidence>
<comment type="caution">
    <text evidence="3">The sequence shown here is derived from an EMBL/GenBank/DDBJ whole genome shotgun (WGS) entry which is preliminary data.</text>
</comment>
<name>A0AA39R8R0_9LECA</name>
<dbReference type="CDD" id="cd19075">
    <property type="entry name" value="AKR_AKR7A1-5"/>
    <property type="match status" value="1"/>
</dbReference>
<dbReference type="Proteomes" id="UP001166286">
    <property type="component" value="Unassembled WGS sequence"/>
</dbReference>
<dbReference type="InterPro" id="IPR050523">
    <property type="entry name" value="AKR_Detox_Biosynth"/>
</dbReference>
<dbReference type="Pfam" id="PF00248">
    <property type="entry name" value="Aldo_ket_red"/>
    <property type="match status" value="1"/>
</dbReference>
<dbReference type="InterPro" id="IPR023210">
    <property type="entry name" value="NADP_OxRdtase_dom"/>
</dbReference>
<dbReference type="AlphaFoldDB" id="A0AA39R8R0"/>
<reference evidence="3" key="1">
    <citation type="submission" date="2023-03" db="EMBL/GenBank/DDBJ databases">
        <title>Complete genome of Cladonia borealis.</title>
        <authorList>
            <person name="Park H."/>
        </authorList>
    </citation>
    <scope>NUCLEOTIDE SEQUENCE</scope>
    <source>
        <strain evidence="3">ANT050790</strain>
    </source>
</reference>
<dbReference type="SUPFAM" id="SSF51430">
    <property type="entry name" value="NAD(P)-linked oxidoreductase"/>
    <property type="match status" value="1"/>
</dbReference>
<keyword evidence="4" id="KW-1185">Reference proteome</keyword>
<gene>
    <name evidence="3" type="ORF">JMJ35_001575</name>
</gene>
<feature type="domain" description="NADP-dependent oxidoreductase" evidence="2">
    <location>
        <begin position="13"/>
        <end position="319"/>
    </location>
</feature>
<evidence type="ECO:0000313" key="3">
    <source>
        <dbReference type="EMBL" id="KAK0515541.1"/>
    </source>
</evidence>
<proteinExistence type="predicted"/>
<keyword evidence="1" id="KW-0560">Oxidoreductase</keyword>
<sequence>MSLLIPSTGKPRVILGLMTFGPDASAGARITSLDEYNKCLNYFQSQGYNEIDTARTYIGGKQEAFTKEARWQERGLTLATKVYPREPGTHKPEKLRENLETSLRELGTNCVDIYYLHAADRSVPFEVTLEECNKLHKEGKFVQLGLSNFTAFEVAEIVIMCKERGWVRPTIYQGMYNAITRSLEQELIPACHRYGIDVVIYNPLAGGLFSGKIKSAEVPQEGRYSDTSKSGAMYRKRYFKDATFDALRVIEPVAQKHNLTMLEIALRWCTHHSALKMQEGGRDGVIIGVSSFDQLKSNLADLEKGPLPDDVIKVLDEAWMITKPTTPNYWHLDLQYTYDTQDTLFKPKH</sequence>
<dbReference type="Gene3D" id="3.20.20.100">
    <property type="entry name" value="NADP-dependent oxidoreductase domain"/>
    <property type="match status" value="1"/>
</dbReference>
<evidence type="ECO:0000256" key="1">
    <source>
        <dbReference type="ARBA" id="ARBA00023002"/>
    </source>
</evidence>